<evidence type="ECO:0000313" key="3">
    <source>
        <dbReference type="EMBL" id="AGG66436.1"/>
    </source>
</evidence>
<feature type="domain" description="Glucose/Sorbosone dehydrogenase" evidence="2">
    <location>
        <begin position="50"/>
        <end position="365"/>
    </location>
</feature>
<protein>
    <submittedName>
        <fullName evidence="3">Soluble aldose sugar dehydrogenase</fullName>
    </submittedName>
</protein>
<dbReference type="AlphaFoldDB" id="M1TQ06"/>
<proteinExistence type="predicted"/>
<dbReference type="PANTHER" id="PTHR19328:SF75">
    <property type="entry name" value="ALDOSE SUGAR DEHYDROGENASE YLII"/>
    <property type="match status" value="1"/>
</dbReference>
<evidence type="ECO:0000313" key="4">
    <source>
        <dbReference type="Proteomes" id="UP000011760"/>
    </source>
</evidence>
<dbReference type="HOGENOM" id="CLU_012253_1_0_11"/>
<dbReference type="KEGG" id="ccn:H924_04950"/>
<dbReference type="PANTHER" id="PTHR19328">
    <property type="entry name" value="HEDGEHOG-INTERACTING PROTEIN"/>
    <property type="match status" value="1"/>
</dbReference>
<dbReference type="PROSITE" id="PS51257">
    <property type="entry name" value="PROKAR_LIPOPROTEIN"/>
    <property type="match status" value="1"/>
</dbReference>
<reference evidence="3 4" key="1">
    <citation type="submission" date="2013-02" db="EMBL/GenBank/DDBJ databases">
        <title>The complete genome sequence of Corynebacterium callunae DSM 20147.</title>
        <authorList>
            <person name="Ruckert C."/>
            <person name="Albersmeier A."/>
            <person name="Kalinowski J."/>
        </authorList>
    </citation>
    <scope>NUCLEOTIDE SEQUENCE [LARGE SCALE GENOMIC DNA]</scope>
    <source>
        <strain evidence="3 4">DSM 20147</strain>
    </source>
</reference>
<dbReference type="Gene3D" id="2.120.10.30">
    <property type="entry name" value="TolB, C-terminal domain"/>
    <property type="match status" value="1"/>
</dbReference>
<keyword evidence="4" id="KW-1185">Reference proteome</keyword>
<dbReference type="OrthoDB" id="9770043at2"/>
<name>M1TQ06_9CORY</name>
<keyword evidence="1" id="KW-0732">Signal</keyword>
<feature type="signal peptide" evidence="1">
    <location>
        <begin position="1"/>
        <end position="25"/>
    </location>
</feature>
<dbReference type="EMBL" id="CP004354">
    <property type="protein sequence ID" value="AGG66436.1"/>
    <property type="molecule type" value="Genomic_DNA"/>
</dbReference>
<dbReference type="SUPFAM" id="SSF50952">
    <property type="entry name" value="Soluble quinoprotein glucose dehydrogenase"/>
    <property type="match status" value="1"/>
</dbReference>
<sequence length="369" mass="39185">MRRHLTVFVAFSVAISSCSSTPTQAFSSSSSSSSAVTNTDFTRNHKATINNGWAMSFLPGTDYLAITQRTGGLQLLNHLNGELKAISGTPEVYTEGQAGMHDIVPGPTFSSDGTVYLSWVREHPAGAQGVVGTATLDTSNGSLNNLNVIWEQDPAPGSGHFSLRLLIAGEYLFVSSGDRQQGAPAQDINSNLGGLLRLTLDGQPAAGNPWNNERWTMGNRNILGLAAAENGELWITEMGPQGGDELNKVVAGDNYGWPQASMGSNYDGSDIPDHQSGDGFHAPAISWVPSISPGNLLIYSGELFDAFSHSALIGGLSGQRLVQVTLEEPAVELNQWPMEARIRAIAQAPDGAVWVLEDGAAGNLWELRP</sequence>
<dbReference type="InterPro" id="IPR012938">
    <property type="entry name" value="Glc/Sorbosone_DH"/>
</dbReference>
<dbReference type="InterPro" id="IPR011042">
    <property type="entry name" value="6-blade_b-propeller_TolB-like"/>
</dbReference>
<gene>
    <name evidence="3" type="ORF">H924_04950</name>
</gene>
<dbReference type="PATRIC" id="fig|1121353.3.peg.1014"/>
<evidence type="ECO:0000259" key="2">
    <source>
        <dbReference type="Pfam" id="PF07995"/>
    </source>
</evidence>
<dbReference type="InterPro" id="IPR011041">
    <property type="entry name" value="Quinoprot_gluc/sorb_DH_b-prop"/>
</dbReference>
<dbReference type="Pfam" id="PF07995">
    <property type="entry name" value="GSDH"/>
    <property type="match status" value="1"/>
</dbReference>
<dbReference type="Proteomes" id="UP000011760">
    <property type="component" value="Chromosome"/>
</dbReference>
<dbReference type="RefSeq" id="WP_015650869.1">
    <property type="nucleotide sequence ID" value="NC_020506.1"/>
</dbReference>
<evidence type="ECO:0000256" key="1">
    <source>
        <dbReference type="SAM" id="SignalP"/>
    </source>
</evidence>
<feature type="chain" id="PRO_5038477231" evidence="1">
    <location>
        <begin position="26"/>
        <end position="369"/>
    </location>
</feature>
<accession>M1TQ06</accession>
<organism evidence="3 4">
    <name type="scientific">Corynebacterium callunae DSM 20147</name>
    <dbReference type="NCBI Taxonomy" id="1121353"/>
    <lineage>
        <taxon>Bacteria</taxon>
        <taxon>Bacillati</taxon>
        <taxon>Actinomycetota</taxon>
        <taxon>Actinomycetes</taxon>
        <taxon>Mycobacteriales</taxon>
        <taxon>Corynebacteriaceae</taxon>
        <taxon>Corynebacterium</taxon>
    </lineage>
</organism>
<dbReference type="eggNOG" id="COG2133">
    <property type="taxonomic scope" value="Bacteria"/>
</dbReference>